<dbReference type="GeneID" id="5855081"/>
<dbReference type="OMA" id="AQNDYLD"/>
<feature type="region of interest" description="Disordered" evidence="4">
    <location>
        <begin position="381"/>
        <end position="501"/>
    </location>
</feature>
<dbReference type="KEGG" id="mgl:MGL_1773"/>
<keyword evidence="3" id="KW-0539">Nucleus</keyword>
<reference evidence="5 6" key="1">
    <citation type="journal article" date="2007" name="Proc. Natl. Acad. Sci. U.S.A.">
        <title>Dandruff-associated Malassezia genomes reveal convergent and divergent virulence traits shared with plant and human fungal pathogens.</title>
        <authorList>
            <person name="Xu J."/>
            <person name="Saunders C.W."/>
            <person name="Hu P."/>
            <person name="Grant R.A."/>
            <person name="Boekhout T."/>
            <person name="Kuramae E.E."/>
            <person name="Kronstad J.W."/>
            <person name="Deangelis Y.M."/>
            <person name="Reeder N.L."/>
            <person name="Johnstone K.R."/>
            <person name="Leland M."/>
            <person name="Fieno A.M."/>
            <person name="Begley W.M."/>
            <person name="Sun Y."/>
            <person name="Lacey M.P."/>
            <person name="Chaudhary T."/>
            <person name="Keough T."/>
            <person name="Chu L."/>
            <person name="Sears R."/>
            <person name="Yuan B."/>
            <person name="Dawson T.L.Jr."/>
        </authorList>
    </citation>
    <scope>NUCLEOTIDE SEQUENCE [LARGE SCALE GENOMIC DNA]</scope>
    <source>
        <strain evidence="6">ATCC MYA-4612 / CBS 7966</strain>
    </source>
</reference>
<dbReference type="OrthoDB" id="19679at2759"/>
<comment type="caution">
    <text evidence="5">The sequence shown here is derived from an EMBL/GenBank/DDBJ whole genome shotgun (WGS) entry which is preliminary data.</text>
</comment>
<evidence type="ECO:0000256" key="3">
    <source>
        <dbReference type="ARBA" id="ARBA00023242"/>
    </source>
</evidence>
<sequence>MADLPVSLPETEQGNTRGQVIVPPRVGERTARRQTVLDEETYTRGLSQIIQRDFFPDLPRLRAQNAYLHALEEGDVGSIESCARALVREEARAGVLEDMTRRGEAGNTLTPVAMGGDATPMSDTGFSDLDLDLTEPGHSATSTPFADAGADGSTDGSMPWPSHGKKRRFPLLLMSMDEYQTRYTTEDNASFAQLMDLDRKRRRDKYQWAYDAAHVEQAKRVARIDSARSEAEQGRQLAMPERLLIDAPASARVSHAGTPSRAVSNSAASSVSATSTTSDSVSMMPPPPPPSRKRIEARTSSSSSSQNAAPRVLHANTRLPAQEASETSEPSTPSSSVLDRAMNASSTPRIHGYNFVSATSTPRAEHMSERRLEQLMTWGQLAATPRRLDTPEPPTPSSVMTDVTPLASQTPSQTPSRTPSHMPSATPRRSSGAAPRTPSTRRLHDLSPAARSLLHRTSRSASSLYRMPSSTAASSASTATPSSSRGTPRWTPTPSPVTRRF</sequence>
<feature type="compositionally biased region" description="Low complexity" evidence="4">
    <location>
        <begin position="325"/>
        <end position="336"/>
    </location>
</feature>
<evidence type="ECO:0000256" key="4">
    <source>
        <dbReference type="SAM" id="MobiDB-lite"/>
    </source>
</evidence>
<comment type="subcellular location">
    <subcellularLocation>
        <location evidence="1">Nucleus</location>
    </subcellularLocation>
</comment>
<dbReference type="VEuPathDB" id="FungiDB:MGL_1773"/>
<feature type="compositionally biased region" description="Low complexity" evidence="4">
    <location>
        <begin position="468"/>
        <end position="484"/>
    </location>
</feature>
<evidence type="ECO:0000256" key="1">
    <source>
        <dbReference type="ARBA" id="ARBA00004123"/>
    </source>
</evidence>
<feature type="region of interest" description="Disordered" evidence="4">
    <location>
        <begin position="251"/>
        <end position="339"/>
    </location>
</feature>
<evidence type="ECO:0000313" key="6">
    <source>
        <dbReference type="Proteomes" id="UP000008837"/>
    </source>
</evidence>
<organism evidence="5 6">
    <name type="scientific">Malassezia globosa (strain ATCC MYA-4612 / CBS 7966)</name>
    <name type="common">Dandruff-associated fungus</name>
    <dbReference type="NCBI Taxonomy" id="425265"/>
    <lineage>
        <taxon>Eukaryota</taxon>
        <taxon>Fungi</taxon>
        <taxon>Dikarya</taxon>
        <taxon>Basidiomycota</taxon>
        <taxon>Ustilaginomycotina</taxon>
        <taxon>Malasseziomycetes</taxon>
        <taxon>Malasseziales</taxon>
        <taxon>Malasseziaceae</taxon>
        <taxon>Malassezia</taxon>
    </lineage>
</organism>
<gene>
    <name evidence="5" type="ORF">MGL_1773</name>
</gene>
<dbReference type="PANTHER" id="PTHR12940">
    <property type="entry name" value="ES-2 PROTEIN - RELATED"/>
    <property type="match status" value="1"/>
</dbReference>
<dbReference type="AlphaFoldDB" id="A8Q1E0"/>
<feature type="compositionally biased region" description="Polar residues" evidence="4">
    <location>
        <begin position="397"/>
        <end position="429"/>
    </location>
</feature>
<dbReference type="GO" id="GO:0071013">
    <property type="term" value="C:catalytic step 2 spliceosome"/>
    <property type="evidence" value="ECO:0007669"/>
    <property type="project" value="TreeGrafter"/>
</dbReference>
<feature type="region of interest" description="Disordered" evidence="4">
    <location>
        <begin position="134"/>
        <end position="163"/>
    </location>
</feature>
<dbReference type="EMBL" id="AAYY01000006">
    <property type="protein sequence ID" value="EDP43560.1"/>
    <property type="molecule type" value="Genomic_DNA"/>
</dbReference>
<name>A8Q1E0_MALGO</name>
<dbReference type="InParanoid" id="A8Q1E0"/>
<feature type="compositionally biased region" description="Low complexity" evidence="4">
    <location>
        <begin position="259"/>
        <end position="283"/>
    </location>
</feature>
<dbReference type="STRING" id="425265.A8Q1E0"/>
<dbReference type="PANTHER" id="PTHR12940:SF0">
    <property type="entry name" value="SPLICING FACTOR ESS-2 HOMOLOG"/>
    <property type="match status" value="1"/>
</dbReference>
<dbReference type="Proteomes" id="UP000008837">
    <property type="component" value="Unassembled WGS sequence"/>
</dbReference>
<evidence type="ECO:0000256" key="2">
    <source>
        <dbReference type="ARBA" id="ARBA00009072"/>
    </source>
</evidence>
<comment type="similarity">
    <text evidence="2">Belongs to the ESS2 family.</text>
</comment>
<accession>A8Q1E0</accession>
<proteinExistence type="inferred from homology"/>
<evidence type="ECO:0000313" key="5">
    <source>
        <dbReference type="EMBL" id="EDP43560.1"/>
    </source>
</evidence>
<keyword evidence="6" id="KW-1185">Reference proteome</keyword>
<dbReference type="InterPro" id="IPR019148">
    <property type="entry name" value="Nuclear_protein_DGCR14_ESS-2"/>
</dbReference>
<dbReference type="Pfam" id="PF09751">
    <property type="entry name" value="Es2"/>
    <property type="match status" value="1"/>
</dbReference>
<protein>
    <submittedName>
        <fullName evidence="5">Uncharacterized protein</fullName>
    </submittedName>
</protein>
<dbReference type="RefSeq" id="XP_001730774.1">
    <property type="nucleotide sequence ID" value="XM_001730722.1"/>
</dbReference>